<dbReference type="RefSeq" id="WP_015967209.1">
    <property type="nucleotide sequence ID" value="NZ_CAXSGF010000004.1"/>
</dbReference>
<sequence length="170" mass="19387">MDYYLDYIFSEFSRTAMDGAEKHFTGNPDDLTVILKGHLIVEKLMRDFCMSLLPNPDHFARAKLSFSQLISITRALAVCPNPDVDDSWIWGAVKRLNVVRNIYAHHLEPDAEKLEEELEKLRLSLRAVEVDKEPDWAHRISGLVGAFSTYIYLSEKVTQASKFGRNIDGA</sequence>
<dbReference type="EMBL" id="VZPH01000067">
    <property type="protein sequence ID" value="KAB0555893.1"/>
    <property type="molecule type" value="Genomic_DNA"/>
</dbReference>
<proteinExistence type="predicted"/>
<protein>
    <submittedName>
        <fullName evidence="1">Uncharacterized protein</fullName>
    </submittedName>
</protein>
<gene>
    <name evidence="1" type="ORF">F7R07_28600</name>
</gene>
<name>A0A643EBS2_PSEAI</name>
<reference evidence="1" key="1">
    <citation type="submission" date="2019-09" db="EMBL/GenBank/DDBJ databases">
        <title>Draft genome sequences of 48 bacterial type strains from the CCUG.</title>
        <authorList>
            <person name="Tunovic T."/>
            <person name="Pineiro-Iglesias B."/>
            <person name="Unosson C."/>
            <person name="Inganas E."/>
            <person name="Ohlen M."/>
            <person name="Cardew S."/>
            <person name="Jensie-Markopoulos S."/>
            <person name="Salva-Serra F."/>
            <person name="Jaen-Luchoro D."/>
            <person name="Karlsson R."/>
            <person name="Svensson-Stadler L."/>
            <person name="Chun J."/>
            <person name="Moore E."/>
        </authorList>
    </citation>
    <scope>NUCLEOTIDE SEQUENCE</scope>
    <source>
        <strain evidence="1">CCUG 551</strain>
    </source>
</reference>
<dbReference type="AlphaFoldDB" id="A0A643EBS2"/>
<evidence type="ECO:0000313" key="1">
    <source>
        <dbReference type="EMBL" id="KAB0555893.1"/>
    </source>
</evidence>
<comment type="caution">
    <text evidence="1">The sequence shown here is derived from an EMBL/GenBank/DDBJ whole genome shotgun (WGS) entry which is preliminary data.</text>
</comment>
<organism evidence="1">
    <name type="scientific">Pseudomonas aeruginosa</name>
    <dbReference type="NCBI Taxonomy" id="287"/>
    <lineage>
        <taxon>Bacteria</taxon>
        <taxon>Pseudomonadati</taxon>
        <taxon>Pseudomonadota</taxon>
        <taxon>Gammaproteobacteria</taxon>
        <taxon>Pseudomonadales</taxon>
        <taxon>Pseudomonadaceae</taxon>
        <taxon>Pseudomonas</taxon>
    </lineage>
</organism>
<accession>A0A643EBS2</accession>